<evidence type="ECO:0000256" key="1">
    <source>
        <dbReference type="SAM" id="MobiDB-lite"/>
    </source>
</evidence>
<evidence type="ECO:0000313" key="3">
    <source>
        <dbReference type="Proteomes" id="UP000324222"/>
    </source>
</evidence>
<keyword evidence="3" id="KW-1185">Reference proteome</keyword>
<comment type="caution">
    <text evidence="2">The sequence shown here is derived from an EMBL/GenBank/DDBJ whole genome shotgun (WGS) entry which is preliminary data.</text>
</comment>
<feature type="region of interest" description="Disordered" evidence="1">
    <location>
        <begin position="1"/>
        <end position="51"/>
    </location>
</feature>
<sequence>MQKPRGRIATPRPHEYLGPRTPKSECPCLAGYEEDEGERQEEMVGREKEEQ</sequence>
<name>A0A5B7K5B3_PORTR</name>
<accession>A0A5B7K5B3</accession>
<dbReference type="EMBL" id="VSRR010128432">
    <property type="protein sequence ID" value="MPD01744.1"/>
    <property type="molecule type" value="Genomic_DNA"/>
</dbReference>
<dbReference type="Proteomes" id="UP000324222">
    <property type="component" value="Unassembled WGS sequence"/>
</dbReference>
<evidence type="ECO:0000313" key="2">
    <source>
        <dbReference type="EMBL" id="MPD01744.1"/>
    </source>
</evidence>
<organism evidence="2 3">
    <name type="scientific">Portunus trituberculatus</name>
    <name type="common">Swimming crab</name>
    <name type="synonym">Neptunus trituberculatus</name>
    <dbReference type="NCBI Taxonomy" id="210409"/>
    <lineage>
        <taxon>Eukaryota</taxon>
        <taxon>Metazoa</taxon>
        <taxon>Ecdysozoa</taxon>
        <taxon>Arthropoda</taxon>
        <taxon>Crustacea</taxon>
        <taxon>Multicrustacea</taxon>
        <taxon>Malacostraca</taxon>
        <taxon>Eumalacostraca</taxon>
        <taxon>Eucarida</taxon>
        <taxon>Decapoda</taxon>
        <taxon>Pleocyemata</taxon>
        <taxon>Brachyura</taxon>
        <taxon>Eubrachyura</taxon>
        <taxon>Portunoidea</taxon>
        <taxon>Portunidae</taxon>
        <taxon>Portuninae</taxon>
        <taxon>Portunus</taxon>
    </lineage>
</organism>
<dbReference type="AlphaFoldDB" id="A0A5B7K5B3"/>
<proteinExistence type="predicted"/>
<feature type="compositionally biased region" description="Basic and acidic residues" evidence="1">
    <location>
        <begin position="40"/>
        <end position="51"/>
    </location>
</feature>
<reference evidence="2 3" key="1">
    <citation type="submission" date="2019-05" db="EMBL/GenBank/DDBJ databases">
        <title>Another draft genome of Portunus trituberculatus and its Hox gene families provides insights of decapod evolution.</title>
        <authorList>
            <person name="Jeong J.-H."/>
            <person name="Song I."/>
            <person name="Kim S."/>
            <person name="Choi T."/>
            <person name="Kim D."/>
            <person name="Ryu S."/>
            <person name="Kim W."/>
        </authorList>
    </citation>
    <scope>NUCLEOTIDE SEQUENCE [LARGE SCALE GENOMIC DNA]</scope>
    <source>
        <tissue evidence="2">Muscle</tissue>
    </source>
</reference>
<protein>
    <submittedName>
        <fullName evidence="2">Uncharacterized protein</fullName>
    </submittedName>
</protein>
<gene>
    <name evidence="2" type="ORF">E2C01_097284</name>
</gene>